<comment type="caution">
    <text evidence="1">The sequence shown here is derived from an EMBL/GenBank/DDBJ whole genome shotgun (WGS) entry which is preliminary data.</text>
</comment>
<sequence length="373" mass="41465">MPTLQSKSYTFDPRPHFPLLVSVKRYWVPGFESTDPSAPTLVLTHGISFHKEQWEPVLEDLYDIISATPHSIGGKVGIRDAWAIEAPTHGESAVLNEDFLHTQAGLTVSSFTTYKKAIHLVLSGQGKGVDVDFRTRNLVAVGHSMGCIALIMSKTLVPPIPWRSAIFLEPVIIHPTLDLNAVSSFVFAAKKRRVVWPSRDVARKALLKAFKNWDPRVVDVYVKHGLRELPTSEFPDKTEGVTVKCPRAVEIEAYSDHDERLKGPLHLASFCAAIPTHVIFGALEDHVPARNRHFIANEVADGKFKTISVVDAAGHLVSAFSLIFLIIIAKVFIVEPVANFSLPDGKNWEPSIDPQYWGTRGPRDQLQIFMNKS</sequence>
<keyword evidence="2" id="KW-1185">Reference proteome</keyword>
<organism evidence="1 2">
    <name type="scientific">Artomyces pyxidatus</name>
    <dbReference type="NCBI Taxonomy" id="48021"/>
    <lineage>
        <taxon>Eukaryota</taxon>
        <taxon>Fungi</taxon>
        <taxon>Dikarya</taxon>
        <taxon>Basidiomycota</taxon>
        <taxon>Agaricomycotina</taxon>
        <taxon>Agaricomycetes</taxon>
        <taxon>Russulales</taxon>
        <taxon>Auriscalpiaceae</taxon>
        <taxon>Artomyces</taxon>
    </lineage>
</organism>
<reference evidence="1" key="2">
    <citation type="journal article" date="2022" name="New Phytol.">
        <title>Evolutionary transition to the ectomycorrhizal habit in the genomes of a hyperdiverse lineage of mushroom-forming fungi.</title>
        <authorList>
            <person name="Looney B."/>
            <person name="Miyauchi S."/>
            <person name="Morin E."/>
            <person name="Drula E."/>
            <person name="Courty P.E."/>
            <person name="Kohler A."/>
            <person name="Kuo A."/>
            <person name="LaButti K."/>
            <person name="Pangilinan J."/>
            <person name="Lipzen A."/>
            <person name="Riley R."/>
            <person name="Andreopoulos W."/>
            <person name="He G."/>
            <person name="Johnson J."/>
            <person name="Nolan M."/>
            <person name="Tritt A."/>
            <person name="Barry K.W."/>
            <person name="Grigoriev I.V."/>
            <person name="Nagy L.G."/>
            <person name="Hibbett D."/>
            <person name="Henrissat B."/>
            <person name="Matheny P.B."/>
            <person name="Labbe J."/>
            <person name="Martin F.M."/>
        </authorList>
    </citation>
    <scope>NUCLEOTIDE SEQUENCE</scope>
    <source>
        <strain evidence="1">HHB10654</strain>
    </source>
</reference>
<dbReference type="Proteomes" id="UP000814140">
    <property type="component" value="Unassembled WGS sequence"/>
</dbReference>
<evidence type="ECO:0000313" key="1">
    <source>
        <dbReference type="EMBL" id="KAI0061135.1"/>
    </source>
</evidence>
<dbReference type="EMBL" id="MU277214">
    <property type="protein sequence ID" value="KAI0061135.1"/>
    <property type="molecule type" value="Genomic_DNA"/>
</dbReference>
<name>A0ACB8SYA3_9AGAM</name>
<protein>
    <submittedName>
        <fullName evidence="1">Uncharacterized protein</fullName>
    </submittedName>
</protein>
<evidence type="ECO:0000313" key="2">
    <source>
        <dbReference type="Proteomes" id="UP000814140"/>
    </source>
</evidence>
<gene>
    <name evidence="1" type="ORF">BV25DRAFT_1917103</name>
</gene>
<reference evidence="1" key="1">
    <citation type="submission" date="2021-03" db="EMBL/GenBank/DDBJ databases">
        <authorList>
            <consortium name="DOE Joint Genome Institute"/>
            <person name="Ahrendt S."/>
            <person name="Looney B.P."/>
            <person name="Miyauchi S."/>
            <person name="Morin E."/>
            <person name="Drula E."/>
            <person name="Courty P.E."/>
            <person name="Chicoki N."/>
            <person name="Fauchery L."/>
            <person name="Kohler A."/>
            <person name="Kuo A."/>
            <person name="Labutti K."/>
            <person name="Pangilinan J."/>
            <person name="Lipzen A."/>
            <person name="Riley R."/>
            <person name="Andreopoulos W."/>
            <person name="He G."/>
            <person name="Johnson J."/>
            <person name="Barry K.W."/>
            <person name="Grigoriev I.V."/>
            <person name="Nagy L."/>
            <person name="Hibbett D."/>
            <person name="Henrissat B."/>
            <person name="Matheny P.B."/>
            <person name="Labbe J."/>
            <person name="Martin F."/>
        </authorList>
    </citation>
    <scope>NUCLEOTIDE SEQUENCE</scope>
    <source>
        <strain evidence="1">HHB10654</strain>
    </source>
</reference>
<accession>A0ACB8SYA3</accession>
<proteinExistence type="predicted"/>